<keyword evidence="3" id="KW-1185">Reference proteome</keyword>
<feature type="transmembrane region" description="Helical" evidence="2">
    <location>
        <begin position="1324"/>
        <end position="1351"/>
    </location>
</feature>
<feature type="compositionally biased region" description="Basic and acidic residues" evidence="1">
    <location>
        <begin position="697"/>
        <end position="715"/>
    </location>
</feature>
<name>A0A915PG87_9BILA</name>
<evidence type="ECO:0000256" key="1">
    <source>
        <dbReference type="SAM" id="MobiDB-lite"/>
    </source>
</evidence>
<protein>
    <submittedName>
        <fullName evidence="4">Peptidase A2 domain-containing protein</fullName>
    </submittedName>
</protein>
<dbReference type="Pfam" id="PF13650">
    <property type="entry name" value="Asp_protease_2"/>
    <property type="match status" value="1"/>
</dbReference>
<proteinExistence type="predicted"/>
<feature type="region of interest" description="Disordered" evidence="1">
    <location>
        <begin position="697"/>
        <end position="781"/>
    </location>
</feature>
<keyword evidence="2" id="KW-0472">Membrane</keyword>
<dbReference type="InterPro" id="IPR021109">
    <property type="entry name" value="Peptidase_aspartic_dom_sf"/>
</dbReference>
<feature type="compositionally biased region" description="Low complexity" evidence="1">
    <location>
        <begin position="333"/>
        <end position="359"/>
    </location>
</feature>
<feature type="region of interest" description="Disordered" evidence="1">
    <location>
        <begin position="332"/>
        <end position="359"/>
    </location>
</feature>
<dbReference type="PANTHER" id="PTHR22917">
    <property type="entry name" value="HEMOPEXIN DOMAIN-CONTAINING PROTEIN"/>
    <property type="match status" value="1"/>
</dbReference>
<feature type="region of interest" description="Disordered" evidence="1">
    <location>
        <begin position="1"/>
        <end position="65"/>
    </location>
</feature>
<feature type="region of interest" description="Disordered" evidence="1">
    <location>
        <begin position="371"/>
        <end position="402"/>
    </location>
</feature>
<dbReference type="SUPFAM" id="SSF50630">
    <property type="entry name" value="Acid proteases"/>
    <property type="match status" value="1"/>
</dbReference>
<feature type="compositionally biased region" description="Polar residues" evidence="1">
    <location>
        <begin position="371"/>
        <end position="384"/>
    </location>
</feature>
<dbReference type="Gene3D" id="1.20.5.1890">
    <property type="match status" value="1"/>
</dbReference>
<dbReference type="InterPro" id="IPR051298">
    <property type="entry name" value="Heme_transport/Cell_adhesion"/>
</dbReference>
<dbReference type="PANTHER" id="PTHR22917:SF6">
    <property type="entry name" value="EG:8D8.2 PROTEIN-RELATED"/>
    <property type="match status" value="1"/>
</dbReference>
<dbReference type="SUPFAM" id="SSF161008">
    <property type="entry name" value="Viral glycoprotein ectodomain-like"/>
    <property type="match status" value="1"/>
</dbReference>
<dbReference type="CDD" id="cd00303">
    <property type="entry name" value="retropepsin_like"/>
    <property type="match status" value="1"/>
</dbReference>
<sequence>LTQEILESKTESEAPTPELSYNSCETEDNNTPKTNYTDKGGESSRSKRFKKRLEEKEKKEKRKKMDELTNEMQNLNVKITSLGAKPPINLEIFKGRKDVRTFASFINAYNKVATAYNWDEQTMARMFPLFLSKDSQFLYDSLTKGEKSNWNLLIDRMAKKFAVGESVSHFRRVASSRKQRVNESISDFSEAISQLVDKGYPDSGGFNEEIRRGLAIEFFRNGLRPELREQLRKMTKPATMAEAAIQAIEEEEALHELAREKLANVQFDQINEINQINQIAQETSKKAGFKNNFRNNSERPINKSFNKPFSNFRRKLEPFRNVNWRMPRTPYWRNTNQNNYNRSQNYYNRNQNDYNKNQNYNSNVRNANRPQFNNFGRGNSNFVPLSNRGGRRRSRGGYKINSINTTRKSPSPVFPLLTILAILLCEYLSYGYQVCIEEEQPMLLAPPEKANCSIPQGPNYEEYNVEIYVPQKRALIFSGFKCQKLIFGRSAFSFLRLYNEDDDFLDKLSPVSKEDCWKLVREGKLGNKILRRENENVLRSKTQMKVEYPVFGTNYFYEYDYVVQIGNVYVNMDTKMVKSDLGFYENCTIPERKCEEENSTLIWDDPTEFYCPYESAGNFRALLSYPYILVENLQAVFIFSNFFTGNVTLGERECFGPNTYYMENDVFISIPKLKDFPGTTFHAVGIKPELDGDRELTDEELNKIGKTRDRRDVAGLKRARKLTTTTPENPTSSPSTESPTSSTITESPTPRTTETPTSSTIKESPTPGTTETSTSTAGYTEITKGIDKRILTLTPTQAQTTKEIVTNKQIITTEKNQIDKITEKPFVDIRGKIYKTREEAVSELSISKETKATRPQEIQKAVTKSIAEKTISPNTVTETPITKSTKKLIPTTTSDTSTNRVTLTESSIPKTIITQIITESTLKELTTTKQLTSTPQTTTIIPKIGGVQKIETNLVRPRPLINTQVSEKVTFKPTTTQIPVTETPTTEATLRTSSEPKISTSENLKRARISRPKILQTPKQIHIEKIEIQEKKNNKIVEDIAKIYGIKMKKRETPWDIGNKTFTTPTTIKESQGNLNTKLQFLESFTQEIVKKNFDKLWVQICDIHNRQVETAKTIMTVDPTLGSRLWLRKQDITAKFYGEAIGISKCHQVNPNTIFWNHEINGECFEKVPIKIVEGNISKILFLVSESYAQDLVESSEKIECSKRPKSVFKDENGKWRTYEGPTSVESMPNLLPYKPEKTRVIFKAETIFQSDLNGLMASISALHNYANRINKVEKILRERNITYENDTNILLKIGQNVKESVETGIRTAINITSTLAFLTQNLLVVGVIAAVIIGVLFILGLVIYFYPWIRPIVSARGRRRNNINQIEKAEQYEINALAQNPSAPPIENEIEMQAIIHTKIPKIYQISHFKTYSIHPQLKQPVICIKVGNQEFKALADSGASISYCKQSIAKKLGKIEFDLQPNVKAVVASSDQFYMIGKINLKGEIGDIPFETKIYVAEDKHCPSEILLGSDFWEAFQRNTGFEVSFDWINERLKLVNFLNNELQSIAMVASIQIINEERKVKIIEKCELEPHSDTLVPAEIQKSQNNFEKSILIRAGNNKLSETIIIGKTLCEPDKIFVRVLNVGNSKITLFPKQNIAEWEEIQEIDQINSVELVEDRKEIKQDNY</sequence>
<dbReference type="WBParaSite" id="scf7180000424832.g14110">
    <property type="protein sequence ID" value="scf7180000424832.g14110"/>
    <property type="gene ID" value="scf7180000424832.g14110"/>
</dbReference>
<dbReference type="Proteomes" id="UP000887560">
    <property type="component" value="Unplaced"/>
</dbReference>
<keyword evidence="2" id="KW-1133">Transmembrane helix</keyword>
<keyword evidence="2" id="KW-0812">Transmembrane</keyword>
<evidence type="ECO:0000256" key="2">
    <source>
        <dbReference type="SAM" id="Phobius"/>
    </source>
</evidence>
<reference evidence="4" key="1">
    <citation type="submission" date="2022-11" db="UniProtKB">
        <authorList>
            <consortium name="WormBaseParasite"/>
        </authorList>
    </citation>
    <scope>IDENTIFICATION</scope>
</reference>
<evidence type="ECO:0000313" key="3">
    <source>
        <dbReference type="Proteomes" id="UP000887560"/>
    </source>
</evidence>
<accession>A0A915PG87</accession>
<dbReference type="Gene3D" id="2.40.70.10">
    <property type="entry name" value="Acid Proteases"/>
    <property type="match status" value="1"/>
</dbReference>
<feature type="compositionally biased region" description="Basic and acidic residues" evidence="1">
    <location>
        <begin position="1"/>
        <end position="12"/>
    </location>
</feature>
<evidence type="ECO:0000313" key="4">
    <source>
        <dbReference type="WBParaSite" id="scf7180000424832.g14110"/>
    </source>
</evidence>
<feature type="compositionally biased region" description="Basic and acidic residues" evidence="1">
    <location>
        <begin position="52"/>
        <end position="65"/>
    </location>
</feature>
<dbReference type="Pfam" id="PF24664">
    <property type="entry name" value="Monjiviricetes_fusion"/>
    <property type="match status" value="1"/>
</dbReference>
<feature type="compositionally biased region" description="Polar residues" evidence="1">
    <location>
        <begin position="19"/>
        <end position="37"/>
    </location>
</feature>
<organism evidence="3 4">
    <name type="scientific">Meloidogyne floridensis</name>
    <dbReference type="NCBI Taxonomy" id="298350"/>
    <lineage>
        <taxon>Eukaryota</taxon>
        <taxon>Metazoa</taxon>
        <taxon>Ecdysozoa</taxon>
        <taxon>Nematoda</taxon>
        <taxon>Chromadorea</taxon>
        <taxon>Rhabditida</taxon>
        <taxon>Tylenchina</taxon>
        <taxon>Tylenchomorpha</taxon>
        <taxon>Tylenchoidea</taxon>
        <taxon>Meloidogynidae</taxon>
        <taxon>Meloidogyninae</taxon>
        <taxon>Meloidogyne</taxon>
    </lineage>
</organism>
<feature type="compositionally biased region" description="Low complexity" evidence="1">
    <location>
        <begin position="723"/>
        <end position="781"/>
    </location>
</feature>